<dbReference type="InterPro" id="IPR011539">
    <property type="entry name" value="RHD_DNA_bind_dom"/>
</dbReference>
<protein>
    <recommendedName>
        <fullName evidence="3">RHD domain-containing protein</fullName>
    </recommendedName>
</protein>
<feature type="repeat" description="ANK" evidence="1">
    <location>
        <begin position="742"/>
        <end position="774"/>
    </location>
</feature>
<dbReference type="eggNOG" id="KOG0504">
    <property type="taxonomic scope" value="Eukaryota"/>
</dbReference>
<dbReference type="InterPro" id="IPR014756">
    <property type="entry name" value="Ig_E-set"/>
</dbReference>
<dbReference type="Gene3D" id="1.25.40.20">
    <property type="entry name" value="Ankyrin repeat-containing domain"/>
    <property type="match status" value="1"/>
</dbReference>
<dbReference type="Gene3D" id="2.60.40.340">
    <property type="entry name" value="Rel homology domain (RHD), DNA-binding domain"/>
    <property type="match status" value="1"/>
</dbReference>
<dbReference type="PhylomeDB" id="T1JD11"/>
<feature type="repeat" description="ANK" evidence="1">
    <location>
        <begin position="672"/>
        <end position="704"/>
    </location>
</feature>
<feature type="domain" description="RHD" evidence="3">
    <location>
        <begin position="48"/>
        <end position="239"/>
    </location>
</feature>
<dbReference type="SMART" id="SM00429">
    <property type="entry name" value="IPT"/>
    <property type="match status" value="1"/>
</dbReference>
<dbReference type="GO" id="GO:0000978">
    <property type="term" value="F:RNA polymerase II cis-regulatory region sequence-specific DNA binding"/>
    <property type="evidence" value="ECO:0007669"/>
    <property type="project" value="TreeGrafter"/>
</dbReference>
<dbReference type="InterPro" id="IPR002110">
    <property type="entry name" value="Ankyrin_rpt"/>
</dbReference>
<keyword evidence="5" id="KW-1185">Reference proteome</keyword>
<feature type="region of interest" description="Disordered" evidence="2">
    <location>
        <begin position="380"/>
        <end position="410"/>
    </location>
</feature>
<dbReference type="Gene3D" id="2.60.40.10">
    <property type="entry name" value="Immunoglobulins"/>
    <property type="match status" value="1"/>
</dbReference>
<organism evidence="4 5">
    <name type="scientific">Strigamia maritima</name>
    <name type="common">European centipede</name>
    <name type="synonym">Geophilus maritimus</name>
    <dbReference type="NCBI Taxonomy" id="126957"/>
    <lineage>
        <taxon>Eukaryota</taxon>
        <taxon>Metazoa</taxon>
        <taxon>Ecdysozoa</taxon>
        <taxon>Arthropoda</taxon>
        <taxon>Myriapoda</taxon>
        <taxon>Chilopoda</taxon>
        <taxon>Pleurostigmophora</taxon>
        <taxon>Geophilomorpha</taxon>
        <taxon>Linotaeniidae</taxon>
        <taxon>Strigamia</taxon>
    </lineage>
</organism>
<name>T1JD11_STRMM</name>
<dbReference type="PRINTS" id="PR00057">
    <property type="entry name" value="NFKBTNSCPFCT"/>
</dbReference>
<dbReference type="InterPro" id="IPR008967">
    <property type="entry name" value="p53-like_TF_DNA-bd_sf"/>
</dbReference>
<reference evidence="5" key="1">
    <citation type="submission" date="2011-05" db="EMBL/GenBank/DDBJ databases">
        <authorList>
            <person name="Richards S.R."/>
            <person name="Qu J."/>
            <person name="Jiang H."/>
            <person name="Jhangiani S.N."/>
            <person name="Agravi P."/>
            <person name="Goodspeed R."/>
            <person name="Gross S."/>
            <person name="Mandapat C."/>
            <person name="Jackson L."/>
            <person name="Mathew T."/>
            <person name="Pu L."/>
            <person name="Thornton R."/>
            <person name="Saada N."/>
            <person name="Wilczek-Boney K.B."/>
            <person name="Lee S."/>
            <person name="Kovar C."/>
            <person name="Wu Y."/>
            <person name="Scherer S.E."/>
            <person name="Worley K.C."/>
            <person name="Muzny D.M."/>
            <person name="Gibbs R."/>
        </authorList>
    </citation>
    <scope>NUCLEOTIDE SEQUENCE</scope>
    <source>
        <strain evidence="5">Brora</strain>
    </source>
</reference>
<accession>T1JD11</accession>
<dbReference type="GO" id="GO:0005737">
    <property type="term" value="C:cytoplasm"/>
    <property type="evidence" value="ECO:0007669"/>
    <property type="project" value="InterPro"/>
</dbReference>
<dbReference type="SUPFAM" id="SSF81296">
    <property type="entry name" value="E set domains"/>
    <property type="match status" value="1"/>
</dbReference>
<dbReference type="HOGENOM" id="CLU_004343_1_0_1"/>
<dbReference type="Pfam" id="PF12796">
    <property type="entry name" value="Ank_2"/>
    <property type="match status" value="1"/>
</dbReference>
<dbReference type="AlphaFoldDB" id="T1JD11"/>
<sequence>MGNDITQSIRNTNSLPAPQNFSNLFLAIVDGEQFTLIGNPNIISTPTTMSPEIEIIEQPTKSFRFRYASETGSHGSLLGTQSTRKNRSYPKIRVSNLTKDNIRNCSGRVKIRAILYHFDQKNGYIQHVHKLDGKNCSNGIYEAEHDVTNPNTIVEFNGVHINHVAKRNVKNTLLERYRADMDENTAVECANSMAKILERNVNEVQIGFHAEIFLPTSKSYVELCPPVYTHTITNRKSANAGDLNIVRLSHCSGRVEGHEEVILLCEKVEKKNIKVRFFQLDKNNDEILWTAYGEFNDSHVHKQVAITFRTPPYKDQSIENEVQVYVQLVRPSDESEGDSKIFTYTPNEFGHKQKKAKMLDFTSKSENPPDQQTIAQRQTLKGRRKGLENLKIDAKGGSDRDASGASCTETSSSVYVPDTAEVIERLSEFPLFPKQFSAISEIEEDLLISSNPFLNPNSNSNSDDIVQSALNEAEININSGGDPTMNVTGEFDEDMLSEVEEGVSRSQNVMMGSTDPLLCGSSMPVDEDEIANWISSWITPSESNMVSRGSGEDVDDDYYDEDIVEDGPAVADSRRLEIASKLKIAGRQDGHLVYRLAVKVANSLLDYARSEDVKLILKPMVELIAYSDANGDNAIHLAVIHAKLGALEVLLETMYLCPKISRIEIVNAFNNLTQTPLHIAVCNGDVKFVKILLSNGVDPNLRDKRGNNSVHVAVQNCQHDDIAILNELLKTPNLNLDVINNGGFTPLHLAVMNRSLKAIAALLNANATIDCRDGTAGRTPLHIAVQNIDIPLVRFLLDEKADPDMKMFNGRSSLHLAVLIQSEEIVSLLMLAYADPYMQSDELATLTSLDSSDDDLNVDEAPVDDLDSSEQSNGLNCFDMAKDNEVILSILHGNQPSPIVELTTGPDSGYKSVPVYDSGLSLPKYDEVLAEKHFPKQHDEDSGMGLCQDDDSECGYLGQRENTDSGINLSKSEMALVDSDTTISLSKLLDPPGEKDWTDLAELEFGLEALGSEDGLEIIHQYKSSRDGNEKRNNLTKMMGKLKINH</sequence>
<evidence type="ECO:0000256" key="1">
    <source>
        <dbReference type="PROSITE-ProRule" id="PRU00023"/>
    </source>
</evidence>
<dbReference type="EMBL" id="JH432088">
    <property type="status" value="NOT_ANNOTATED_CDS"/>
    <property type="molecule type" value="Genomic_DNA"/>
</dbReference>
<dbReference type="SUPFAM" id="SSF48403">
    <property type="entry name" value="Ankyrin repeat"/>
    <property type="match status" value="1"/>
</dbReference>
<evidence type="ECO:0000256" key="2">
    <source>
        <dbReference type="SAM" id="MobiDB-lite"/>
    </source>
</evidence>
<dbReference type="PROSITE" id="PS50088">
    <property type="entry name" value="ANK_REPEAT"/>
    <property type="match status" value="4"/>
</dbReference>
<feature type="repeat" description="ANK" evidence="1">
    <location>
        <begin position="776"/>
        <end position="808"/>
    </location>
</feature>
<dbReference type="InterPro" id="IPR002909">
    <property type="entry name" value="IPT_dom"/>
</dbReference>
<reference evidence="4" key="2">
    <citation type="submission" date="2015-02" db="UniProtKB">
        <authorList>
            <consortium name="EnsemblMetazoa"/>
        </authorList>
    </citation>
    <scope>IDENTIFICATION</scope>
</reference>
<dbReference type="SUPFAM" id="SSF49417">
    <property type="entry name" value="p53-like transcription factors"/>
    <property type="match status" value="1"/>
</dbReference>
<feature type="repeat" description="ANK" evidence="1">
    <location>
        <begin position="809"/>
        <end position="841"/>
    </location>
</feature>
<dbReference type="InterPro" id="IPR000451">
    <property type="entry name" value="NFkB/Dor"/>
</dbReference>
<dbReference type="InterPro" id="IPR036770">
    <property type="entry name" value="Ankyrin_rpt-contain_sf"/>
</dbReference>
<dbReference type="Proteomes" id="UP000014500">
    <property type="component" value="Unassembled WGS sequence"/>
</dbReference>
<dbReference type="Pfam" id="PF13606">
    <property type="entry name" value="Ank_3"/>
    <property type="match status" value="1"/>
</dbReference>
<dbReference type="Pfam" id="PF00554">
    <property type="entry name" value="RHD_DNA_bind"/>
    <property type="match status" value="1"/>
</dbReference>
<dbReference type="PANTHER" id="PTHR24169:SF28">
    <property type="entry name" value="NUCLEAR FACTOR NF-KAPPA-B P110 SUBUNIT"/>
    <property type="match status" value="1"/>
</dbReference>
<dbReference type="PANTHER" id="PTHR24169">
    <property type="entry name" value="NUCLEAR FACTOR NF-KAPPA-B PROTEIN"/>
    <property type="match status" value="1"/>
</dbReference>
<dbReference type="SMART" id="SM00248">
    <property type="entry name" value="ANK"/>
    <property type="match status" value="6"/>
</dbReference>
<dbReference type="InterPro" id="IPR032397">
    <property type="entry name" value="RHD_dimer"/>
</dbReference>
<evidence type="ECO:0000259" key="3">
    <source>
        <dbReference type="PROSITE" id="PS50254"/>
    </source>
</evidence>
<dbReference type="InterPro" id="IPR013783">
    <property type="entry name" value="Ig-like_fold"/>
</dbReference>
<dbReference type="GO" id="GO:0000981">
    <property type="term" value="F:DNA-binding transcription factor activity, RNA polymerase II-specific"/>
    <property type="evidence" value="ECO:0007669"/>
    <property type="project" value="TreeGrafter"/>
</dbReference>
<dbReference type="OMA" id="DSATPCQ"/>
<feature type="compositionally biased region" description="Basic and acidic residues" evidence="2">
    <location>
        <begin position="385"/>
        <end position="402"/>
    </location>
</feature>
<dbReference type="Pfam" id="PF16179">
    <property type="entry name" value="RHD_dimer"/>
    <property type="match status" value="1"/>
</dbReference>
<evidence type="ECO:0000313" key="4">
    <source>
        <dbReference type="EnsemblMetazoa" id="SMAR011690-PA"/>
    </source>
</evidence>
<proteinExistence type="predicted"/>
<dbReference type="PROSITE" id="PS50297">
    <property type="entry name" value="ANK_REP_REGION"/>
    <property type="match status" value="3"/>
</dbReference>
<dbReference type="PROSITE" id="PS50254">
    <property type="entry name" value="REL_2"/>
    <property type="match status" value="1"/>
</dbReference>
<keyword evidence="1" id="KW-0040">ANK repeat</keyword>
<evidence type="ECO:0000313" key="5">
    <source>
        <dbReference type="Proteomes" id="UP000014500"/>
    </source>
</evidence>
<dbReference type="STRING" id="126957.T1JD11"/>
<dbReference type="InterPro" id="IPR037059">
    <property type="entry name" value="RHD_DNA_bind_dom_sf"/>
</dbReference>
<dbReference type="EnsemblMetazoa" id="SMAR011690-RA">
    <property type="protein sequence ID" value="SMAR011690-PA"/>
    <property type="gene ID" value="SMAR011690"/>
</dbReference>